<reference evidence="1 2" key="1">
    <citation type="submission" date="2012-05" db="EMBL/GenBank/DDBJ databases">
        <authorList>
            <person name="Weinstock G."/>
            <person name="Sodergren E."/>
            <person name="Lobos E.A."/>
            <person name="Fulton L."/>
            <person name="Fulton R."/>
            <person name="Courtney L."/>
            <person name="Fronick C."/>
            <person name="O'Laughlin M."/>
            <person name="Godfrey J."/>
            <person name="Wilson R.M."/>
            <person name="Miner T."/>
            <person name="Farmer C."/>
            <person name="Delehaunty K."/>
            <person name="Cordes M."/>
            <person name="Minx P."/>
            <person name="Tomlinson C."/>
            <person name="Chen J."/>
            <person name="Wollam A."/>
            <person name="Pepin K.H."/>
            <person name="Bhonagiri V."/>
            <person name="Zhang X."/>
            <person name="Suruliraj S."/>
            <person name="Warren W."/>
            <person name="Mitreva M."/>
            <person name="Mardis E.R."/>
            <person name="Wilson R.K."/>
        </authorList>
    </citation>
    <scope>NUCLEOTIDE SEQUENCE [LARGE SCALE GENOMIC DNA]</scope>
    <source>
        <strain evidence="1 2">F0235</strain>
    </source>
</reference>
<dbReference type="Proteomes" id="UP000010445">
    <property type="component" value="Unassembled WGS sequence"/>
</dbReference>
<name>L1MK58_9CORY</name>
<sequence>MIPGIIFPAQKRKIPLGSATITPLFFTKTSIPIRKKDPTYYMSDPINTNNTKAGSMTTTFRF</sequence>
<protein>
    <submittedName>
        <fullName evidence="1">Uncharacterized protein</fullName>
    </submittedName>
</protein>
<dbReference type="HOGENOM" id="CLU_2896432_0_0_11"/>
<evidence type="ECO:0000313" key="2">
    <source>
        <dbReference type="Proteomes" id="UP000010445"/>
    </source>
</evidence>
<comment type="caution">
    <text evidence="1">The sequence shown here is derived from an EMBL/GenBank/DDBJ whole genome shotgun (WGS) entry which is preliminary data.</text>
</comment>
<proteinExistence type="predicted"/>
<accession>L1MK58</accession>
<organism evidence="1 2">
    <name type="scientific">Corynebacterium durum F0235</name>
    <dbReference type="NCBI Taxonomy" id="1035195"/>
    <lineage>
        <taxon>Bacteria</taxon>
        <taxon>Bacillati</taxon>
        <taxon>Actinomycetota</taxon>
        <taxon>Actinomycetes</taxon>
        <taxon>Mycobacteriales</taxon>
        <taxon>Corynebacteriaceae</taxon>
        <taxon>Corynebacterium</taxon>
    </lineage>
</organism>
<gene>
    <name evidence="1" type="ORF">HMPREF9997_00701</name>
</gene>
<keyword evidence="2" id="KW-1185">Reference proteome</keyword>
<dbReference type="EMBL" id="AMEM01000011">
    <property type="protein sequence ID" value="EKX91627.1"/>
    <property type="molecule type" value="Genomic_DNA"/>
</dbReference>
<dbReference type="AlphaFoldDB" id="L1MK58"/>
<evidence type="ECO:0000313" key="1">
    <source>
        <dbReference type="EMBL" id="EKX91627.1"/>
    </source>
</evidence>